<comment type="caution">
    <text evidence="1">The sequence shown here is derived from an EMBL/GenBank/DDBJ whole genome shotgun (WGS) entry which is preliminary data.</text>
</comment>
<name>A0A919Q241_9ACTN</name>
<gene>
    <name evidence="1" type="ORF">Dsi01nite_109040</name>
</gene>
<dbReference type="AlphaFoldDB" id="A0A919Q241"/>
<dbReference type="EMBL" id="BONQ01000193">
    <property type="protein sequence ID" value="GIG52863.1"/>
    <property type="molecule type" value="Genomic_DNA"/>
</dbReference>
<evidence type="ECO:0000313" key="1">
    <source>
        <dbReference type="EMBL" id="GIG52863.1"/>
    </source>
</evidence>
<organism evidence="1 2">
    <name type="scientific">Dactylosporangium siamense</name>
    <dbReference type="NCBI Taxonomy" id="685454"/>
    <lineage>
        <taxon>Bacteria</taxon>
        <taxon>Bacillati</taxon>
        <taxon>Actinomycetota</taxon>
        <taxon>Actinomycetes</taxon>
        <taxon>Micromonosporales</taxon>
        <taxon>Micromonosporaceae</taxon>
        <taxon>Dactylosporangium</taxon>
    </lineage>
</organism>
<reference evidence="1" key="1">
    <citation type="submission" date="2021-01" db="EMBL/GenBank/DDBJ databases">
        <title>Whole genome shotgun sequence of Dactylosporangium siamense NBRC 106093.</title>
        <authorList>
            <person name="Komaki H."/>
            <person name="Tamura T."/>
        </authorList>
    </citation>
    <scope>NUCLEOTIDE SEQUENCE</scope>
    <source>
        <strain evidence="1">NBRC 106093</strain>
    </source>
</reference>
<keyword evidence="2" id="KW-1185">Reference proteome</keyword>
<accession>A0A919Q241</accession>
<dbReference type="Proteomes" id="UP000660611">
    <property type="component" value="Unassembled WGS sequence"/>
</dbReference>
<evidence type="ECO:0000313" key="2">
    <source>
        <dbReference type="Proteomes" id="UP000660611"/>
    </source>
</evidence>
<dbReference type="RefSeq" id="WP_203854460.1">
    <property type="nucleotide sequence ID" value="NZ_BAAAVW010000030.1"/>
</dbReference>
<sequence length="390" mass="44170">MLIGDNDLLYQRRRVAPQDLVTVVKLPRRLPGPPANTIMLSTADLADLPVTVRTRDGNRTAHTATDGPSLLPGLQLGAAIAETIADLGGQHRSAFQTPVFCATRHQGGWHVYSRAHQRPGRWCFIRTSTEPITATVDDLCWLDPAVALHADHASVLNSHAYTKPPMFAGKEVETKFTLPHQTPIWPLAVQSHELMTAGAIPNMVPRFGMDFESRDFDNYLFDVKGPETQRGYVSFMAVRPNLYRLKRKRFNTDALVREEDVSSEFNPGQPLDAYVRDVLRLDARQLPTFRRIRHDIMFESVATGGHYSIIFDRSTLHADPDETLVQCEIEYMRTRSVLAPDIDLIMNEFAALTSWCADFLRENGIAANANYYSKLTFLRDVIQRRPKLRW</sequence>
<proteinExistence type="predicted"/>
<protein>
    <submittedName>
        <fullName evidence="1">Uncharacterized protein</fullName>
    </submittedName>
</protein>